<comment type="caution">
    <text evidence="2">The sequence shown here is derived from an EMBL/GenBank/DDBJ whole genome shotgun (WGS) entry which is preliminary data.</text>
</comment>
<protein>
    <submittedName>
        <fullName evidence="2">Uncharacterized protein</fullName>
    </submittedName>
</protein>
<feature type="region of interest" description="Disordered" evidence="1">
    <location>
        <begin position="124"/>
        <end position="143"/>
    </location>
</feature>
<dbReference type="EMBL" id="JACCJB010000003">
    <property type="protein sequence ID" value="KAF6228982.1"/>
    <property type="molecule type" value="Genomic_DNA"/>
</dbReference>
<dbReference type="AlphaFoldDB" id="A0A8H6FI72"/>
<evidence type="ECO:0000313" key="3">
    <source>
        <dbReference type="Proteomes" id="UP000593566"/>
    </source>
</evidence>
<feature type="compositionally biased region" description="Basic and acidic residues" evidence="1">
    <location>
        <begin position="130"/>
        <end position="143"/>
    </location>
</feature>
<sequence>MPKWTIEEEIVLLYYASRQVKYATIVDILAKKCHPNVRTVKQITHKAARLRKSCGQKEVVLRACWAASDREWDRKLADQWLFSRMEKPKLVELLEFDGETAAIIDEKNDLDNFVDIMFLHDGETADQSDQPEKHEARTARHNL</sequence>
<dbReference type="Proteomes" id="UP000593566">
    <property type="component" value="Unassembled WGS sequence"/>
</dbReference>
<dbReference type="GeneID" id="59335496"/>
<proteinExistence type="predicted"/>
<organism evidence="2 3">
    <name type="scientific">Letharia lupina</name>
    <dbReference type="NCBI Taxonomy" id="560253"/>
    <lineage>
        <taxon>Eukaryota</taxon>
        <taxon>Fungi</taxon>
        <taxon>Dikarya</taxon>
        <taxon>Ascomycota</taxon>
        <taxon>Pezizomycotina</taxon>
        <taxon>Lecanoromycetes</taxon>
        <taxon>OSLEUM clade</taxon>
        <taxon>Lecanoromycetidae</taxon>
        <taxon>Lecanorales</taxon>
        <taxon>Lecanorineae</taxon>
        <taxon>Parmeliaceae</taxon>
        <taxon>Letharia</taxon>
    </lineage>
</organism>
<dbReference type="RefSeq" id="XP_037156624.1">
    <property type="nucleotide sequence ID" value="XM_037297989.1"/>
</dbReference>
<gene>
    <name evidence="2" type="ORF">HO133_007096</name>
</gene>
<keyword evidence="3" id="KW-1185">Reference proteome</keyword>
<evidence type="ECO:0000313" key="2">
    <source>
        <dbReference type="EMBL" id="KAF6228982.1"/>
    </source>
</evidence>
<name>A0A8H6FI72_9LECA</name>
<reference evidence="2 3" key="1">
    <citation type="journal article" date="2020" name="Genomics">
        <title>Complete, high-quality genomes from long-read metagenomic sequencing of two wolf lichen thalli reveals enigmatic genome architecture.</title>
        <authorList>
            <person name="McKenzie S.K."/>
            <person name="Walston R.F."/>
            <person name="Allen J.L."/>
        </authorList>
    </citation>
    <scope>NUCLEOTIDE SEQUENCE [LARGE SCALE GENOMIC DNA]</scope>
    <source>
        <strain evidence="2">WasteWater1</strain>
    </source>
</reference>
<evidence type="ECO:0000256" key="1">
    <source>
        <dbReference type="SAM" id="MobiDB-lite"/>
    </source>
</evidence>
<accession>A0A8H6FI72</accession>